<keyword evidence="10" id="KW-1185">Reference proteome</keyword>
<keyword evidence="6 8" id="KW-1133">Transmembrane helix</keyword>
<dbReference type="GO" id="GO:0022857">
    <property type="term" value="F:transmembrane transporter activity"/>
    <property type="evidence" value="ECO:0007669"/>
    <property type="project" value="InterPro"/>
</dbReference>
<evidence type="ECO:0000256" key="2">
    <source>
        <dbReference type="ARBA" id="ARBA00007935"/>
    </source>
</evidence>
<dbReference type="GO" id="GO:0005886">
    <property type="term" value="C:plasma membrane"/>
    <property type="evidence" value="ECO:0007669"/>
    <property type="project" value="UniProtKB-SubCell"/>
</dbReference>
<dbReference type="RefSeq" id="WP_188587273.1">
    <property type="nucleotide sequence ID" value="NZ_BMGC01000023.1"/>
</dbReference>
<keyword evidence="7 8" id="KW-0472">Membrane</keyword>
<dbReference type="AlphaFoldDB" id="A0A916TBS1"/>
<dbReference type="PANTHER" id="PTHR30472:SF24">
    <property type="entry name" value="FERRIC ENTEROBACTIN TRANSPORT SYSTEM PERMEASE PROTEIN FEPG"/>
    <property type="match status" value="1"/>
</dbReference>
<protein>
    <submittedName>
        <fullName evidence="9">Iron ABC transporter</fullName>
    </submittedName>
</protein>
<keyword evidence="3" id="KW-0813">Transport</keyword>
<evidence type="ECO:0000256" key="7">
    <source>
        <dbReference type="ARBA" id="ARBA00023136"/>
    </source>
</evidence>
<evidence type="ECO:0000256" key="6">
    <source>
        <dbReference type="ARBA" id="ARBA00022989"/>
    </source>
</evidence>
<feature type="transmembrane region" description="Helical" evidence="8">
    <location>
        <begin position="183"/>
        <end position="202"/>
    </location>
</feature>
<dbReference type="CDD" id="cd06550">
    <property type="entry name" value="TM_ABC_iron-siderophores_like"/>
    <property type="match status" value="1"/>
</dbReference>
<proteinExistence type="inferred from homology"/>
<dbReference type="Gene3D" id="1.10.3470.10">
    <property type="entry name" value="ABC transporter involved in vitamin B12 uptake, BtuC"/>
    <property type="match status" value="1"/>
</dbReference>
<organism evidence="9 10">
    <name type="scientific">Gordonia jinhuaensis</name>
    <dbReference type="NCBI Taxonomy" id="1517702"/>
    <lineage>
        <taxon>Bacteria</taxon>
        <taxon>Bacillati</taxon>
        <taxon>Actinomycetota</taxon>
        <taxon>Actinomycetes</taxon>
        <taxon>Mycobacteriales</taxon>
        <taxon>Gordoniaceae</taxon>
        <taxon>Gordonia</taxon>
    </lineage>
</organism>
<evidence type="ECO:0000256" key="3">
    <source>
        <dbReference type="ARBA" id="ARBA00022448"/>
    </source>
</evidence>
<dbReference type="InterPro" id="IPR037294">
    <property type="entry name" value="ABC_BtuC-like"/>
</dbReference>
<keyword evidence="5 8" id="KW-0812">Transmembrane</keyword>
<feature type="transmembrane region" description="Helical" evidence="8">
    <location>
        <begin position="39"/>
        <end position="60"/>
    </location>
</feature>
<name>A0A916TBS1_9ACTN</name>
<feature type="transmembrane region" description="Helical" evidence="8">
    <location>
        <begin position="340"/>
        <end position="359"/>
    </location>
</feature>
<reference evidence="9" key="1">
    <citation type="journal article" date="2014" name="Int. J. Syst. Evol. Microbiol.">
        <title>Complete genome sequence of Corynebacterium casei LMG S-19264T (=DSM 44701T), isolated from a smear-ripened cheese.</title>
        <authorList>
            <consortium name="US DOE Joint Genome Institute (JGI-PGF)"/>
            <person name="Walter F."/>
            <person name="Albersmeier A."/>
            <person name="Kalinowski J."/>
            <person name="Ruckert C."/>
        </authorList>
    </citation>
    <scope>NUCLEOTIDE SEQUENCE</scope>
    <source>
        <strain evidence="9">CGMCC 1.12827</strain>
    </source>
</reference>
<accession>A0A916TBS1</accession>
<evidence type="ECO:0000256" key="1">
    <source>
        <dbReference type="ARBA" id="ARBA00004651"/>
    </source>
</evidence>
<evidence type="ECO:0000313" key="9">
    <source>
        <dbReference type="EMBL" id="GGB39268.1"/>
    </source>
</evidence>
<feature type="transmembrane region" description="Helical" evidence="8">
    <location>
        <begin position="148"/>
        <end position="171"/>
    </location>
</feature>
<comment type="subcellular location">
    <subcellularLocation>
        <location evidence="1">Cell membrane</location>
        <topology evidence="1">Multi-pass membrane protein</topology>
    </subcellularLocation>
</comment>
<feature type="transmembrane region" description="Helical" evidence="8">
    <location>
        <begin position="94"/>
        <end position="113"/>
    </location>
</feature>
<dbReference type="InterPro" id="IPR000522">
    <property type="entry name" value="ABC_transptr_permease_BtuC"/>
</dbReference>
<dbReference type="SUPFAM" id="SSF81345">
    <property type="entry name" value="ABC transporter involved in vitamin B12 uptake, BtuC"/>
    <property type="match status" value="1"/>
</dbReference>
<dbReference type="GO" id="GO:0033214">
    <property type="term" value="P:siderophore-iron import into cell"/>
    <property type="evidence" value="ECO:0007669"/>
    <property type="project" value="TreeGrafter"/>
</dbReference>
<sequence length="367" mass="37662">MSVTSAARGDTAQQPLAHRRPLRPVIAIGPMRLPMRTRLTVVGVCLTVIAVVLFLADIAISDYPMTLADVVRILFGGGTRVQNVIVFDVQLPRALVAALVGLGLGYAGSLTQVVTRNPLASPDMIGITAGASTFAVLAIAFGSTWGSWLAGVGVPVAAIIGAAVAAVAMYLLAWRRGIESFRLVLVGVALTWMFEAITSYLLTRAQINDAARAQQWLVGSVNNASWSDVWPLVITVAVALALVGPVSRTLSALSLGPDVAAGLGASPGRGNTLVLGLGVVISAMCVAAAGPIAFVALLAPQIGARLARTPTPTPTISGLVGATLVLLADVVCRTVLPSGLPVGIVTAAVGGPFLIYLMIRVSRKATV</sequence>
<feature type="transmembrane region" description="Helical" evidence="8">
    <location>
        <begin position="273"/>
        <end position="299"/>
    </location>
</feature>
<dbReference type="Pfam" id="PF01032">
    <property type="entry name" value="FecCD"/>
    <property type="match status" value="1"/>
</dbReference>
<feature type="transmembrane region" description="Helical" evidence="8">
    <location>
        <begin position="125"/>
        <end position="142"/>
    </location>
</feature>
<comment type="similarity">
    <text evidence="2">Belongs to the binding-protein-dependent transport system permease family. FecCD subfamily.</text>
</comment>
<keyword evidence="4" id="KW-1003">Cell membrane</keyword>
<dbReference type="PANTHER" id="PTHR30472">
    <property type="entry name" value="FERRIC ENTEROBACTIN TRANSPORT SYSTEM PERMEASE PROTEIN"/>
    <property type="match status" value="1"/>
</dbReference>
<comment type="caution">
    <text evidence="9">The sequence shown here is derived from an EMBL/GenBank/DDBJ whole genome shotgun (WGS) entry which is preliminary data.</text>
</comment>
<evidence type="ECO:0000256" key="8">
    <source>
        <dbReference type="SAM" id="Phobius"/>
    </source>
</evidence>
<evidence type="ECO:0000313" key="10">
    <source>
        <dbReference type="Proteomes" id="UP000621454"/>
    </source>
</evidence>
<dbReference type="Proteomes" id="UP000621454">
    <property type="component" value="Unassembled WGS sequence"/>
</dbReference>
<evidence type="ECO:0000256" key="5">
    <source>
        <dbReference type="ARBA" id="ARBA00022692"/>
    </source>
</evidence>
<gene>
    <name evidence="9" type="ORF">GCM10011489_28690</name>
</gene>
<evidence type="ECO:0000256" key="4">
    <source>
        <dbReference type="ARBA" id="ARBA00022475"/>
    </source>
</evidence>
<dbReference type="EMBL" id="BMGC01000023">
    <property type="protein sequence ID" value="GGB39268.1"/>
    <property type="molecule type" value="Genomic_DNA"/>
</dbReference>
<reference evidence="9" key="2">
    <citation type="submission" date="2020-09" db="EMBL/GenBank/DDBJ databases">
        <authorList>
            <person name="Sun Q."/>
            <person name="Zhou Y."/>
        </authorList>
    </citation>
    <scope>NUCLEOTIDE SEQUENCE</scope>
    <source>
        <strain evidence="9">CGMCC 1.12827</strain>
    </source>
</reference>